<dbReference type="PROSITE" id="PS51257">
    <property type="entry name" value="PROKAR_LIPOPROTEIN"/>
    <property type="match status" value="1"/>
</dbReference>
<dbReference type="RefSeq" id="WP_145034224.1">
    <property type="nucleotide sequence ID" value="NZ_CP036271.1"/>
</dbReference>
<evidence type="ECO:0000313" key="2">
    <source>
        <dbReference type="Proteomes" id="UP000315700"/>
    </source>
</evidence>
<dbReference type="EMBL" id="CP036271">
    <property type="protein sequence ID" value="QDT56802.1"/>
    <property type="molecule type" value="Genomic_DNA"/>
</dbReference>
<dbReference type="AlphaFoldDB" id="A0A517SL14"/>
<proteinExistence type="predicted"/>
<keyword evidence="2" id="KW-1185">Reference proteome</keyword>
<dbReference type="Proteomes" id="UP000315700">
    <property type="component" value="Chromosome"/>
</dbReference>
<evidence type="ECO:0008006" key="3">
    <source>
        <dbReference type="Google" id="ProtNLM"/>
    </source>
</evidence>
<reference evidence="1 2" key="1">
    <citation type="submission" date="2019-02" db="EMBL/GenBank/DDBJ databases">
        <title>Deep-cultivation of Planctomycetes and their phenomic and genomic characterization uncovers novel biology.</title>
        <authorList>
            <person name="Wiegand S."/>
            <person name="Jogler M."/>
            <person name="Boedeker C."/>
            <person name="Pinto D."/>
            <person name="Vollmers J."/>
            <person name="Rivas-Marin E."/>
            <person name="Kohn T."/>
            <person name="Peeters S.H."/>
            <person name="Heuer A."/>
            <person name="Rast P."/>
            <person name="Oberbeckmann S."/>
            <person name="Bunk B."/>
            <person name="Jeske O."/>
            <person name="Meyerdierks A."/>
            <person name="Storesund J.E."/>
            <person name="Kallscheuer N."/>
            <person name="Luecker S."/>
            <person name="Lage O.M."/>
            <person name="Pohl T."/>
            <person name="Merkel B.J."/>
            <person name="Hornburger P."/>
            <person name="Mueller R.-W."/>
            <person name="Bruemmer F."/>
            <person name="Labrenz M."/>
            <person name="Spormann A.M."/>
            <person name="Op den Camp H."/>
            <person name="Overmann J."/>
            <person name="Amann R."/>
            <person name="Jetten M.S.M."/>
            <person name="Mascher T."/>
            <person name="Medema M.H."/>
            <person name="Devos D.P."/>
            <person name="Kaster A.-K."/>
            <person name="Ovreas L."/>
            <person name="Rohde M."/>
            <person name="Galperin M.Y."/>
            <person name="Jogler C."/>
        </authorList>
    </citation>
    <scope>NUCLEOTIDE SEQUENCE [LARGE SCALE GENOMIC DNA]</scope>
    <source>
        <strain evidence="1 2">Pan44</strain>
    </source>
</reference>
<gene>
    <name evidence="1" type="ORF">Pan44_48620</name>
</gene>
<sequence length="136" mass="13874">MSRVIAVLLLGVVIATGCGESGPPVGTVAGKVTIGGAEPKDAVRISFVNNSIGQGAGANVQPDGSYSLEQGLPLAEYTVFLTKIPVASDGPATTASEVLTSVPKEYRTEEKSPLKFEVKGGANQFDVEAPAVASKK</sequence>
<evidence type="ECO:0000313" key="1">
    <source>
        <dbReference type="EMBL" id="QDT56802.1"/>
    </source>
</evidence>
<dbReference type="KEGG" id="ccos:Pan44_48620"/>
<accession>A0A517SL14</accession>
<dbReference type="OrthoDB" id="289014at2"/>
<organism evidence="1 2">
    <name type="scientific">Caulifigura coniformis</name>
    <dbReference type="NCBI Taxonomy" id="2527983"/>
    <lineage>
        <taxon>Bacteria</taxon>
        <taxon>Pseudomonadati</taxon>
        <taxon>Planctomycetota</taxon>
        <taxon>Planctomycetia</taxon>
        <taxon>Planctomycetales</taxon>
        <taxon>Planctomycetaceae</taxon>
        <taxon>Caulifigura</taxon>
    </lineage>
</organism>
<dbReference type="InParanoid" id="A0A517SL14"/>
<protein>
    <recommendedName>
        <fullName evidence="3">Carboxypeptidase regulatory-like domain-containing protein</fullName>
    </recommendedName>
</protein>
<name>A0A517SL14_9PLAN</name>